<name>A0AAQ4DEA3_AMBAM</name>
<keyword evidence="2" id="KW-1185">Reference proteome</keyword>
<feature type="non-terminal residue" evidence="1">
    <location>
        <position position="75"/>
    </location>
</feature>
<evidence type="ECO:0000313" key="2">
    <source>
        <dbReference type="Proteomes" id="UP001321473"/>
    </source>
</evidence>
<proteinExistence type="predicted"/>
<comment type="caution">
    <text evidence="1">The sequence shown here is derived from an EMBL/GenBank/DDBJ whole genome shotgun (WGS) entry which is preliminary data.</text>
</comment>
<dbReference type="Proteomes" id="UP001321473">
    <property type="component" value="Unassembled WGS sequence"/>
</dbReference>
<dbReference type="EMBL" id="JARKHS020031893">
    <property type="protein sequence ID" value="KAK8760793.1"/>
    <property type="molecule type" value="Genomic_DNA"/>
</dbReference>
<reference evidence="1 2" key="1">
    <citation type="journal article" date="2023" name="Arcadia Sci">
        <title>De novo assembly of a long-read Amblyomma americanum tick genome.</title>
        <authorList>
            <person name="Chou S."/>
            <person name="Poskanzer K.E."/>
            <person name="Rollins M."/>
            <person name="Thuy-Boun P.S."/>
        </authorList>
    </citation>
    <scope>NUCLEOTIDE SEQUENCE [LARGE SCALE GENOMIC DNA]</scope>
    <source>
        <strain evidence="1">F_SG_1</strain>
        <tissue evidence="1">Salivary glands</tissue>
    </source>
</reference>
<protein>
    <submittedName>
        <fullName evidence="1">Uncharacterized protein</fullName>
    </submittedName>
</protein>
<dbReference type="AlphaFoldDB" id="A0AAQ4DEA3"/>
<evidence type="ECO:0000313" key="1">
    <source>
        <dbReference type="EMBL" id="KAK8760793.1"/>
    </source>
</evidence>
<accession>A0AAQ4DEA3</accession>
<gene>
    <name evidence="1" type="ORF">V5799_027938</name>
</gene>
<sequence>MAAATHVLLTTVLKFPTDVSSEDINMLLELQLAQKQFTAALLLLHSHCGVQLLPLPPGHEALSADLLVDALGAFA</sequence>
<organism evidence="1 2">
    <name type="scientific">Amblyomma americanum</name>
    <name type="common">Lone star tick</name>
    <dbReference type="NCBI Taxonomy" id="6943"/>
    <lineage>
        <taxon>Eukaryota</taxon>
        <taxon>Metazoa</taxon>
        <taxon>Ecdysozoa</taxon>
        <taxon>Arthropoda</taxon>
        <taxon>Chelicerata</taxon>
        <taxon>Arachnida</taxon>
        <taxon>Acari</taxon>
        <taxon>Parasitiformes</taxon>
        <taxon>Ixodida</taxon>
        <taxon>Ixodoidea</taxon>
        <taxon>Ixodidae</taxon>
        <taxon>Amblyomminae</taxon>
        <taxon>Amblyomma</taxon>
    </lineage>
</organism>